<dbReference type="PROSITE" id="PS50234">
    <property type="entry name" value="VWFA"/>
    <property type="match status" value="1"/>
</dbReference>
<evidence type="ECO:0000256" key="1">
    <source>
        <dbReference type="SAM" id="MobiDB-lite"/>
    </source>
</evidence>
<dbReference type="Gene3D" id="3.40.50.410">
    <property type="entry name" value="von Willebrand factor, type A domain"/>
    <property type="match status" value="1"/>
</dbReference>
<dbReference type="SUPFAM" id="SSF53300">
    <property type="entry name" value="vWA-like"/>
    <property type="match status" value="1"/>
</dbReference>
<evidence type="ECO:0000313" key="5">
    <source>
        <dbReference type="Proteomes" id="UP001164506"/>
    </source>
</evidence>
<dbReference type="Pfam" id="PF00092">
    <property type="entry name" value="VWA"/>
    <property type="match status" value="1"/>
</dbReference>
<dbReference type="PANTHER" id="PTHR10579">
    <property type="entry name" value="CALCIUM-ACTIVATED CHLORIDE CHANNEL REGULATOR"/>
    <property type="match status" value="1"/>
</dbReference>
<feature type="region of interest" description="Disordered" evidence="1">
    <location>
        <begin position="364"/>
        <end position="391"/>
    </location>
</feature>
<keyword evidence="2" id="KW-1133">Transmembrane helix</keyword>
<gene>
    <name evidence="4" type="ORF">LDH80_20395</name>
</gene>
<accession>A0ABY6R912</accession>
<sequence length="618" mass="63810">MLAPAPAAVAETAREPGGGSLVMVLDSSGSMADPVGGGEDPGRTRMAAARDAVGTVVDGLPDGHPTGLRVYGADRTSGCTDTRLVRPVAPLDRAGLKAAVAALTPKGDTPIGLSLRKAAADLPAPSPGAITTRTILLISDGEDTCGTPQPCEVAAELARQGIGLRIDTVGFQVKGKAREQLECVAEAGNGRYYDAPDADALARQLQRAARLSADGYRLRGTRIEGTPTRDGAPALPPGQYLDTIGPGEKRYYAVDMDGTSTVNLGATAVPQPGAAVDTVDRLATTIVWVSGIGDEGGCATRTQIFHQDEGAVPLTSAVSRIPTEKRYSTCDNAGRYWLRVVRESKPGSDAARWPLEIVHGVEKPLPAGTVPAPSQPEYGAGGPEAALPTGDPKDVRGGTGFNDAKELGTGVFRDRLLPSETVWFKVPVGWGQQLRYDVEFADEPTVDGSGSTARSYGGTEVYTPSRHPVGTGTGVFTSRTTYTGERAALKMGTVPVAWSNRYEADPNVAATRTPGSHYVAVTLGAEAAGIARNPEIAVVLRIAVLGDEKAGPEHHARVKAPAKQDESTARADTGGAGGAGWTGTTAVAVGGGALVLLAGVLIALGRARRRAGRDGRDA</sequence>
<organism evidence="4 5">
    <name type="scientific">Streptomyces tanashiensis</name>
    <dbReference type="NCBI Taxonomy" id="67367"/>
    <lineage>
        <taxon>Bacteria</taxon>
        <taxon>Bacillati</taxon>
        <taxon>Actinomycetota</taxon>
        <taxon>Actinomycetes</taxon>
        <taxon>Kitasatosporales</taxon>
        <taxon>Streptomycetaceae</taxon>
        <taxon>Streptomyces</taxon>
    </lineage>
</organism>
<feature type="transmembrane region" description="Helical" evidence="2">
    <location>
        <begin position="580"/>
        <end position="604"/>
    </location>
</feature>
<evidence type="ECO:0000259" key="3">
    <source>
        <dbReference type="PROSITE" id="PS50234"/>
    </source>
</evidence>
<dbReference type="EMBL" id="CP084204">
    <property type="protein sequence ID" value="UZX26558.1"/>
    <property type="molecule type" value="Genomic_DNA"/>
</dbReference>
<evidence type="ECO:0000313" key="4">
    <source>
        <dbReference type="EMBL" id="UZX26558.1"/>
    </source>
</evidence>
<feature type="compositionally biased region" description="Low complexity" evidence="1">
    <location>
        <begin position="1"/>
        <end position="11"/>
    </location>
</feature>
<proteinExistence type="predicted"/>
<evidence type="ECO:0000256" key="2">
    <source>
        <dbReference type="SAM" id="Phobius"/>
    </source>
</evidence>
<feature type="region of interest" description="Disordered" evidence="1">
    <location>
        <begin position="550"/>
        <end position="577"/>
    </location>
</feature>
<dbReference type="InterPro" id="IPR036465">
    <property type="entry name" value="vWFA_dom_sf"/>
</dbReference>
<dbReference type="InterPro" id="IPR002035">
    <property type="entry name" value="VWF_A"/>
</dbReference>
<dbReference type="Proteomes" id="UP001164506">
    <property type="component" value="Chromosome"/>
</dbReference>
<reference evidence="4" key="1">
    <citation type="submission" date="2021-09" db="EMBL/GenBank/DDBJ databases">
        <title>Complete genome sequence and metabolic characterization of Streptomyces tanashiensis DSM 731 the producer of antibacterial Kalafungin and diverse secondary metabolites.</title>
        <authorList>
            <person name="Abbasi M.N."/>
            <person name="Anwar M.N."/>
            <person name="Alam K."/>
            <person name="Shoaib M."/>
            <person name="Lin Z."/>
            <person name="Hayat M."/>
            <person name="Ali M.I."/>
            <person name="Malik H.M.T."/>
            <person name="Ahmed I."/>
            <person name="Li A."/>
            <person name="Hailong Wang H."/>
            <person name="Zhang Y."/>
        </authorList>
    </citation>
    <scope>NUCLEOTIDE SEQUENCE</scope>
    <source>
        <strain evidence="4">Kala</strain>
    </source>
</reference>
<dbReference type="PANTHER" id="PTHR10579:SF43">
    <property type="entry name" value="ZINC FINGER (C3HC4-TYPE RING FINGER) FAMILY PROTEIN"/>
    <property type="match status" value="1"/>
</dbReference>
<name>A0ABY6R912_9ACTN</name>
<protein>
    <submittedName>
        <fullName evidence="4">VWA domain-containing protein</fullName>
    </submittedName>
</protein>
<dbReference type="InterPro" id="IPR051266">
    <property type="entry name" value="CLCR"/>
</dbReference>
<feature type="region of interest" description="Disordered" evidence="1">
    <location>
        <begin position="1"/>
        <end position="20"/>
    </location>
</feature>
<feature type="domain" description="VWFA" evidence="3">
    <location>
        <begin position="20"/>
        <end position="208"/>
    </location>
</feature>
<keyword evidence="5" id="KW-1185">Reference proteome</keyword>
<keyword evidence="2" id="KW-0472">Membrane</keyword>
<dbReference type="SMART" id="SM00327">
    <property type="entry name" value="VWA"/>
    <property type="match status" value="1"/>
</dbReference>
<keyword evidence="2" id="KW-0812">Transmembrane</keyword>